<gene>
    <name evidence="1" type="ORF">NBR_LOCUS21838</name>
</gene>
<reference evidence="1 2" key="2">
    <citation type="submission" date="2018-11" db="EMBL/GenBank/DDBJ databases">
        <authorList>
            <consortium name="Pathogen Informatics"/>
        </authorList>
    </citation>
    <scope>NUCLEOTIDE SEQUENCE [LARGE SCALE GENOMIC DNA]</scope>
</reference>
<dbReference type="InterPro" id="IPR053014">
    <property type="entry name" value="Cuticle_assoc_divergent"/>
</dbReference>
<keyword evidence="2" id="KW-1185">Reference proteome</keyword>
<organism evidence="3">
    <name type="scientific">Nippostrongylus brasiliensis</name>
    <name type="common">Rat hookworm</name>
    <dbReference type="NCBI Taxonomy" id="27835"/>
    <lineage>
        <taxon>Eukaryota</taxon>
        <taxon>Metazoa</taxon>
        <taxon>Ecdysozoa</taxon>
        <taxon>Nematoda</taxon>
        <taxon>Chromadorea</taxon>
        <taxon>Rhabditida</taxon>
        <taxon>Rhabditina</taxon>
        <taxon>Rhabditomorpha</taxon>
        <taxon>Strongyloidea</taxon>
        <taxon>Heligmosomidae</taxon>
        <taxon>Nippostrongylus</taxon>
    </lineage>
</organism>
<dbReference type="PANTHER" id="PTHR46339">
    <property type="entry name" value="PROTEIN CBG15282-RELATED"/>
    <property type="match status" value="1"/>
</dbReference>
<dbReference type="Pfam" id="PF14625">
    <property type="entry name" value="Lustrin_cystein"/>
    <property type="match status" value="2"/>
</dbReference>
<evidence type="ECO:0000313" key="1">
    <source>
        <dbReference type="EMBL" id="VDL86192.1"/>
    </source>
</evidence>
<reference evidence="3" key="1">
    <citation type="submission" date="2017-02" db="UniProtKB">
        <authorList>
            <consortium name="WormBaseParasite"/>
        </authorList>
    </citation>
    <scope>IDENTIFICATION</scope>
</reference>
<dbReference type="WBParaSite" id="NBR_0002183701-mRNA-1">
    <property type="protein sequence ID" value="NBR_0002183701-mRNA-1"/>
    <property type="gene ID" value="NBR_0002183701"/>
</dbReference>
<dbReference type="InterPro" id="IPR006150">
    <property type="entry name" value="Cys_repeat_1"/>
</dbReference>
<sequence>MHKFLQVKQNICCGEGDLSKKEKSDRKTERPKGTGSVKAGYCPAVMTPYLLNGKPKSCASSSCPYGFQCRYSTSKMNYYCCSTILTKSAVQRTVGGCKHGSVLLYPSTQEPVQCDHQMRSCPTGYVCLPHSVTKLTRVRPVKRLAVECANNLETDPALAMGFWLINYLDTVVSIIVAAVEISKGSLYHFPSSPRE</sequence>
<dbReference type="STRING" id="27835.A0A0N4YX65"/>
<evidence type="ECO:0000313" key="3">
    <source>
        <dbReference type="WBParaSite" id="NBR_0002183701-mRNA-1"/>
    </source>
</evidence>
<evidence type="ECO:0000313" key="2">
    <source>
        <dbReference type="Proteomes" id="UP000271162"/>
    </source>
</evidence>
<dbReference type="Proteomes" id="UP000271162">
    <property type="component" value="Unassembled WGS sequence"/>
</dbReference>
<proteinExistence type="predicted"/>
<dbReference type="SMART" id="SM00289">
    <property type="entry name" value="WR1"/>
    <property type="match status" value="2"/>
</dbReference>
<accession>A0A0N4YX65</accession>
<dbReference type="AlphaFoldDB" id="A0A0N4YX65"/>
<name>A0A0N4YX65_NIPBR</name>
<dbReference type="InterPro" id="IPR028150">
    <property type="entry name" value="Lustrin_cystein"/>
</dbReference>
<dbReference type="EMBL" id="UYSL01026937">
    <property type="protein sequence ID" value="VDL86192.1"/>
    <property type="molecule type" value="Genomic_DNA"/>
</dbReference>
<dbReference type="PANTHER" id="PTHR46339:SF5">
    <property type="entry name" value="BPTI_KUNITZ INHIBITOR DOMAIN-CONTAINING PROTEIN"/>
    <property type="match status" value="1"/>
</dbReference>
<protein>
    <submittedName>
        <fullName evidence="3">EB domain-containing protein</fullName>
    </submittedName>
</protein>